<name>A0A1A9WSN1_9MUSC</name>
<dbReference type="CDD" id="cd23837">
    <property type="entry name" value="UBCc_UBE2O"/>
    <property type="match status" value="1"/>
</dbReference>
<proteinExistence type="predicted"/>
<evidence type="ECO:0000313" key="4">
    <source>
        <dbReference type="EnsemblMetazoa" id="GBRI030556-PA"/>
    </source>
</evidence>
<dbReference type="SMART" id="SM00212">
    <property type="entry name" value="UBCc"/>
    <property type="match status" value="1"/>
</dbReference>
<reference evidence="5" key="1">
    <citation type="submission" date="2014-03" db="EMBL/GenBank/DDBJ databases">
        <authorList>
            <person name="Aksoy S."/>
            <person name="Warren W."/>
            <person name="Wilson R.K."/>
        </authorList>
    </citation>
    <scope>NUCLEOTIDE SEQUENCE [LARGE SCALE GENOMIC DNA]</scope>
    <source>
        <strain evidence="5">IAEA</strain>
    </source>
</reference>
<keyword evidence="5" id="KW-1185">Reference proteome</keyword>
<protein>
    <submittedName>
        <fullName evidence="4">UBIQUITIN_CONJUGAT_2 domain-containing protein</fullName>
    </submittedName>
</protein>
<dbReference type="InterPro" id="IPR016135">
    <property type="entry name" value="UBQ-conjugating_enzyme/RWD"/>
</dbReference>
<dbReference type="AlphaFoldDB" id="A0A1A9WSN1"/>
<keyword evidence="1" id="KW-0808">Transferase</keyword>
<evidence type="ECO:0000256" key="2">
    <source>
        <dbReference type="ARBA" id="ARBA00022786"/>
    </source>
</evidence>
<evidence type="ECO:0000256" key="1">
    <source>
        <dbReference type="ARBA" id="ARBA00022679"/>
    </source>
</evidence>
<evidence type="ECO:0000313" key="5">
    <source>
        <dbReference type="Proteomes" id="UP000091820"/>
    </source>
</evidence>
<dbReference type="VEuPathDB" id="VectorBase:GBRI030556"/>
<dbReference type="GO" id="GO:0061631">
    <property type="term" value="F:ubiquitin conjugating enzyme activity"/>
    <property type="evidence" value="ECO:0007669"/>
    <property type="project" value="TreeGrafter"/>
</dbReference>
<dbReference type="PROSITE" id="PS50127">
    <property type="entry name" value="UBC_2"/>
    <property type="match status" value="1"/>
</dbReference>
<dbReference type="PANTHER" id="PTHR46116">
    <property type="entry name" value="(E3-INDEPENDENT) E2 UBIQUITIN-CONJUGATING ENZYME"/>
    <property type="match status" value="1"/>
</dbReference>
<dbReference type="InterPro" id="IPR000608">
    <property type="entry name" value="UBC"/>
</dbReference>
<dbReference type="Pfam" id="PF00179">
    <property type="entry name" value="UQ_con"/>
    <property type="match status" value="1"/>
</dbReference>
<keyword evidence="2" id="KW-0833">Ubl conjugation pathway</keyword>
<feature type="domain" description="UBC core" evidence="3">
    <location>
        <begin position="1"/>
        <end position="126"/>
    </location>
</feature>
<sequence length="226" mass="26014">MIEGPKKTPYEDGIFLFDLQLESEYPKSPPLCHYIRYCSDRLNPNLYEDGNVCVSLLGTWSGRDTETWSANSTILQLIVSIQGLILVDEPYFNEPGYEKQKDTQNGKENSRMYNEMVIIKLIQATNELLQNPPEVFDKEILNHFKKKGLKMYERMKNWIEYSIKAKAEKMENALEPTETSEQTVNINLPEFPLMPVSRGFCLSLDGLLENFKQELNSLNNAETADA</sequence>
<organism evidence="4 5">
    <name type="scientific">Glossina brevipalpis</name>
    <dbReference type="NCBI Taxonomy" id="37001"/>
    <lineage>
        <taxon>Eukaryota</taxon>
        <taxon>Metazoa</taxon>
        <taxon>Ecdysozoa</taxon>
        <taxon>Arthropoda</taxon>
        <taxon>Hexapoda</taxon>
        <taxon>Insecta</taxon>
        <taxon>Pterygota</taxon>
        <taxon>Neoptera</taxon>
        <taxon>Endopterygota</taxon>
        <taxon>Diptera</taxon>
        <taxon>Brachycera</taxon>
        <taxon>Muscomorpha</taxon>
        <taxon>Hippoboscoidea</taxon>
        <taxon>Glossinidae</taxon>
        <taxon>Glossina</taxon>
    </lineage>
</organism>
<dbReference type="PANTHER" id="PTHR46116:SF15">
    <property type="entry name" value="(E3-INDEPENDENT) E2 UBIQUITIN-CONJUGATING ENZYME"/>
    <property type="match status" value="1"/>
</dbReference>
<dbReference type="Gene3D" id="3.10.110.10">
    <property type="entry name" value="Ubiquitin Conjugating Enzyme"/>
    <property type="match status" value="1"/>
</dbReference>
<accession>A0A1A9WSN1</accession>
<evidence type="ECO:0000259" key="3">
    <source>
        <dbReference type="PROSITE" id="PS50127"/>
    </source>
</evidence>
<reference evidence="4" key="2">
    <citation type="submission" date="2020-05" db="UniProtKB">
        <authorList>
            <consortium name="EnsemblMetazoa"/>
        </authorList>
    </citation>
    <scope>IDENTIFICATION</scope>
    <source>
        <strain evidence="4">IAEA</strain>
    </source>
</reference>
<dbReference type="SUPFAM" id="SSF54495">
    <property type="entry name" value="UBC-like"/>
    <property type="match status" value="1"/>
</dbReference>
<dbReference type="STRING" id="37001.A0A1A9WSN1"/>
<dbReference type="EnsemblMetazoa" id="GBRI030556-RA">
    <property type="protein sequence ID" value="GBRI030556-PA"/>
    <property type="gene ID" value="GBRI030556"/>
</dbReference>
<dbReference type="Proteomes" id="UP000091820">
    <property type="component" value="Unassembled WGS sequence"/>
</dbReference>